<dbReference type="InterPro" id="IPR025668">
    <property type="entry name" value="Tnp_DDE_dom"/>
</dbReference>
<evidence type="ECO:0000313" key="2">
    <source>
        <dbReference type="EMBL" id="ACB50419.1"/>
    </source>
</evidence>
<dbReference type="RefSeq" id="WP_012361537.1">
    <property type="nucleotide sequence ID" value="NC_010546.1"/>
</dbReference>
<dbReference type="eggNOG" id="COG3039">
    <property type="taxonomic scope" value="Bacteria"/>
</dbReference>
<accession>B1WTV3</accession>
<proteinExistence type="predicted"/>
<dbReference type="Pfam" id="PF13612">
    <property type="entry name" value="DDE_Tnp_1_3"/>
    <property type="match status" value="1"/>
</dbReference>
<evidence type="ECO:0000313" key="3">
    <source>
        <dbReference type="Proteomes" id="UP000001203"/>
    </source>
</evidence>
<dbReference type="OrthoDB" id="419419at2"/>
<gene>
    <name evidence="2" type="ordered locus">cce_1068</name>
</gene>
<dbReference type="HOGENOM" id="CLU_073308_1_0_3"/>
<protein>
    <submittedName>
        <fullName evidence="2">Probable transposase</fullName>
    </submittedName>
</protein>
<name>B1WTV3_CROS5</name>
<sequence length="327" mass="37803">MFSIDALSWCACWFRGNLGTVRSAFCHVDDFCQTFEPLWHKQLISHGFQTRQRRKCLCLSEIMTILIVFHANHYRNFKHYYLEEVCCHFRAEFPHLPSYQRFIEWMPSTLIPLCVYLKHCFGQCSGISFLDSTSIKVRNALPLSTWILNPGGSGVCHNRRISRHKVFDGLAARGKTSVDWFFGFKLHLVVNEQGELLNVSITAGNVDDRNPVLELVEGLFGKIFADRGYVSQKLASELLDNLGIEFFAKPRRNMKNKLMRLHDKLLSRKRSIIETIIDQLKNISQIEHSRHRSPVNFCVNLLCGLIAYCHQPKKPSLEMDWVLPESA</sequence>
<feature type="domain" description="Transposase DDE" evidence="1">
    <location>
        <begin position="155"/>
        <end position="293"/>
    </location>
</feature>
<keyword evidence="3" id="KW-1185">Reference proteome</keyword>
<dbReference type="Proteomes" id="UP000001203">
    <property type="component" value="Chromosome circular"/>
</dbReference>
<organism evidence="2 3">
    <name type="scientific">Crocosphaera subtropica (strain ATCC 51142 / BH68)</name>
    <name type="common">Cyanothece sp. (strain ATCC 51142)</name>
    <dbReference type="NCBI Taxonomy" id="43989"/>
    <lineage>
        <taxon>Bacteria</taxon>
        <taxon>Bacillati</taxon>
        <taxon>Cyanobacteriota</taxon>
        <taxon>Cyanophyceae</taxon>
        <taxon>Oscillatoriophycideae</taxon>
        <taxon>Chroococcales</taxon>
        <taxon>Aphanothecaceae</taxon>
        <taxon>Crocosphaera</taxon>
        <taxon>Crocosphaera subtropica</taxon>
    </lineage>
</organism>
<dbReference type="STRING" id="43989.cce_1068"/>
<dbReference type="AlphaFoldDB" id="B1WTV3"/>
<dbReference type="NCBIfam" id="NF033520">
    <property type="entry name" value="transpos_IS982"/>
    <property type="match status" value="1"/>
</dbReference>
<dbReference type="EMBL" id="CP000806">
    <property type="protein sequence ID" value="ACB50419.1"/>
    <property type="molecule type" value="Genomic_DNA"/>
</dbReference>
<dbReference type="KEGG" id="cyt:cce_1068"/>
<evidence type="ECO:0000259" key="1">
    <source>
        <dbReference type="Pfam" id="PF13612"/>
    </source>
</evidence>
<reference evidence="2 3" key="1">
    <citation type="journal article" date="2008" name="Proc. Natl. Acad. Sci. U.S.A.">
        <title>The genome of Cyanothece 51142, a unicellular diazotrophic cyanobacterium important in the marine nitrogen cycle.</title>
        <authorList>
            <person name="Welsh E.A."/>
            <person name="Liberton M."/>
            <person name="Stoeckel J."/>
            <person name="Loh T."/>
            <person name="Elvitigala T."/>
            <person name="Wang C."/>
            <person name="Wollam A."/>
            <person name="Fulton R.S."/>
            <person name="Clifton S.W."/>
            <person name="Jacobs J.M."/>
            <person name="Aurora R."/>
            <person name="Ghosh B.K."/>
            <person name="Sherman L.A."/>
            <person name="Smith R.D."/>
            <person name="Wilson R.K."/>
            <person name="Pakrasi H.B."/>
        </authorList>
    </citation>
    <scope>NUCLEOTIDE SEQUENCE [LARGE SCALE GENOMIC DNA]</scope>
    <source>
        <strain evidence="3">ATCC 51142 / BH68</strain>
    </source>
</reference>